<keyword evidence="4" id="KW-0804">Transcription</keyword>
<feature type="domain" description="RNA polymerase sigma-70 region 2" evidence="5">
    <location>
        <begin position="29"/>
        <end position="96"/>
    </location>
</feature>
<dbReference type="RefSeq" id="WP_136060106.1">
    <property type="nucleotide sequence ID" value="NZ_CAAHFH010000001.1"/>
</dbReference>
<protein>
    <recommendedName>
        <fullName evidence="5">RNA polymerase sigma-70 region 2 domain-containing protein</fullName>
    </recommendedName>
</protein>
<dbReference type="PANTHER" id="PTHR43133:SF8">
    <property type="entry name" value="RNA POLYMERASE SIGMA FACTOR HI_1459-RELATED"/>
    <property type="match status" value="1"/>
</dbReference>
<evidence type="ECO:0000256" key="3">
    <source>
        <dbReference type="ARBA" id="ARBA00023125"/>
    </source>
</evidence>
<keyword evidence="1" id="KW-0805">Transcription regulation</keyword>
<dbReference type="NCBIfam" id="TIGR02937">
    <property type="entry name" value="sigma70-ECF"/>
    <property type="match status" value="1"/>
</dbReference>
<dbReference type="Gene3D" id="1.10.1740.10">
    <property type="match status" value="1"/>
</dbReference>
<dbReference type="SUPFAM" id="SSF88946">
    <property type="entry name" value="Sigma2 domain of RNA polymerase sigma factors"/>
    <property type="match status" value="1"/>
</dbReference>
<keyword evidence="7" id="KW-1185">Reference proteome</keyword>
<reference evidence="6 7" key="1">
    <citation type="submission" date="2019-04" db="EMBL/GenBank/DDBJ databases">
        <authorList>
            <person name="Van Vliet M D."/>
        </authorList>
    </citation>
    <scope>NUCLEOTIDE SEQUENCE [LARGE SCALE GENOMIC DNA]</scope>
    <source>
        <strain evidence="6 7">F21</strain>
    </source>
</reference>
<dbReference type="InterPro" id="IPR014284">
    <property type="entry name" value="RNA_pol_sigma-70_dom"/>
</dbReference>
<sequence length="200" mass="23708">MSGEEYNTRQTLIRRIRDCGDDEAWEEFVDIYRRYIYAIIRNMNISDADAEDLVQMVLIKLMDCCSKQDMGEIRRFRSWLSTMTRNCVIDFIRKRSVETERFEMAAKEDAMAYLKDIRLPDIEQIAEREWGVHLANMALENIRPLFSGKAIKVFQLNLDGMSIPKIAVEMNLKENSVYRLRNRVKARLITEIEELRKELE</sequence>
<evidence type="ECO:0000313" key="6">
    <source>
        <dbReference type="EMBL" id="VGO18641.1"/>
    </source>
</evidence>
<evidence type="ECO:0000259" key="5">
    <source>
        <dbReference type="Pfam" id="PF04542"/>
    </source>
</evidence>
<evidence type="ECO:0000313" key="7">
    <source>
        <dbReference type="Proteomes" id="UP000346198"/>
    </source>
</evidence>
<dbReference type="InterPro" id="IPR039425">
    <property type="entry name" value="RNA_pol_sigma-70-like"/>
</dbReference>
<dbReference type="GO" id="GO:0003677">
    <property type="term" value="F:DNA binding"/>
    <property type="evidence" value="ECO:0007669"/>
    <property type="project" value="UniProtKB-KW"/>
</dbReference>
<dbReference type="InterPro" id="IPR013325">
    <property type="entry name" value="RNA_pol_sigma_r2"/>
</dbReference>
<keyword evidence="2" id="KW-0731">Sigma factor</keyword>
<dbReference type="GO" id="GO:0006352">
    <property type="term" value="P:DNA-templated transcription initiation"/>
    <property type="evidence" value="ECO:0007669"/>
    <property type="project" value="InterPro"/>
</dbReference>
<evidence type="ECO:0000256" key="2">
    <source>
        <dbReference type="ARBA" id="ARBA00023082"/>
    </source>
</evidence>
<evidence type="ECO:0000256" key="4">
    <source>
        <dbReference type="ARBA" id="ARBA00023163"/>
    </source>
</evidence>
<name>A0A6C2UGU9_9BACT</name>
<dbReference type="InterPro" id="IPR007627">
    <property type="entry name" value="RNA_pol_sigma70_r2"/>
</dbReference>
<gene>
    <name evidence="6" type="ORF">SCARR_00694</name>
</gene>
<keyword evidence="3" id="KW-0238">DNA-binding</keyword>
<organism evidence="6 7">
    <name type="scientific">Pontiella sulfatireligans</name>
    <dbReference type="NCBI Taxonomy" id="2750658"/>
    <lineage>
        <taxon>Bacteria</taxon>
        <taxon>Pseudomonadati</taxon>
        <taxon>Kiritimatiellota</taxon>
        <taxon>Kiritimatiellia</taxon>
        <taxon>Kiritimatiellales</taxon>
        <taxon>Pontiellaceae</taxon>
        <taxon>Pontiella</taxon>
    </lineage>
</organism>
<proteinExistence type="predicted"/>
<dbReference type="EMBL" id="CAAHFH010000001">
    <property type="protein sequence ID" value="VGO18641.1"/>
    <property type="molecule type" value="Genomic_DNA"/>
</dbReference>
<accession>A0A6C2UGU9</accession>
<evidence type="ECO:0000256" key="1">
    <source>
        <dbReference type="ARBA" id="ARBA00023015"/>
    </source>
</evidence>
<dbReference type="GO" id="GO:0016987">
    <property type="term" value="F:sigma factor activity"/>
    <property type="evidence" value="ECO:0007669"/>
    <property type="project" value="UniProtKB-KW"/>
</dbReference>
<dbReference type="Proteomes" id="UP000346198">
    <property type="component" value="Unassembled WGS sequence"/>
</dbReference>
<dbReference type="AlphaFoldDB" id="A0A6C2UGU9"/>
<dbReference type="PANTHER" id="PTHR43133">
    <property type="entry name" value="RNA POLYMERASE ECF-TYPE SIGMA FACTO"/>
    <property type="match status" value="1"/>
</dbReference>
<dbReference type="Pfam" id="PF04542">
    <property type="entry name" value="Sigma70_r2"/>
    <property type="match status" value="1"/>
</dbReference>